<evidence type="ECO:0000313" key="4">
    <source>
        <dbReference type="Proteomes" id="UP000306973"/>
    </source>
</evidence>
<dbReference type="GO" id="GO:0055085">
    <property type="term" value="P:transmembrane transport"/>
    <property type="evidence" value="ECO:0007669"/>
    <property type="project" value="InterPro"/>
</dbReference>
<accession>A0A5R8MDT1</accession>
<reference evidence="3 4" key="1">
    <citation type="journal article" date="2007" name="Int. J. Syst. Evol. Microbiol.">
        <title>Halomonas saccharevitans sp. nov., Halomonas arcis sp. nov. and Halomonas subterranea sp. nov., halophilic bacteria isolated from hypersaline environments of China.</title>
        <authorList>
            <person name="Xu X.W."/>
            <person name="Wu Y.H."/>
            <person name="Zhou Z."/>
            <person name="Wang C.S."/>
            <person name="Zhou Y.G."/>
            <person name="Zhang H.B."/>
            <person name="Wang Y."/>
            <person name="Wu M."/>
        </authorList>
    </citation>
    <scope>NUCLEOTIDE SEQUENCE [LARGE SCALE GENOMIC DNA]</scope>
    <source>
        <strain evidence="3 4">TBZ3</strain>
    </source>
</reference>
<feature type="region of interest" description="Disordered" evidence="2">
    <location>
        <begin position="1"/>
        <end position="21"/>
    </location>
</feature>
<evidence type="ECO:0000256" key="1">
    <source>
        <dbReference type="ARBA" id="ARBA00022729"/>
    </source>
</evidence>
<keyword evidence="4" id="KW-1185">Reference proteome</keyword>
<dbReference type="InterPro" id="IPR038404">
    <property type="entry name" value="TRAP_DctP_sf"/>
</dbReference>
<dbReference type="EMBL" id="VBUI01000023">
    <property type="protein sequence ID" value="TLF47802.1"/>
    <property type="molecule type" value="Genomic_DNA"/>
</dbReference>
<dbReference type="PANTHER" id="PTHR33376">
    <property type="match status" value="1"/>
</dbReference>
<dbReference type="RefSeq" id="WP_138182244.1">
    <property type="nucleotide sequence ID" value="NZ_VBUI01000023.1"/>
</dbReference>
<protein>
    <submittedName>
        <fullName evidence="3">TRAP transporter substrate-binding protein</fullName>
    </submittedName>
</protein>
<evidence type="ECO:0000313" key="3">
    <source>
        <dbReference type="EMBL" id="TLF47802.1"/>
    </source>
</evidence>
<organism evidence="3 4">
    <name type="scientific">Halomonas urmiana</name>
    <dbReference type="NCBI Taxonomy" id="490901"/>
    <lineage>
        <taxon>Bacteria</taxon>
        <taxon>Pseudomonadati</taxon>
        <taxon>Pseudomonadota</taxon>
        <taxon>Gammaproteobacteria</taxon>
        <taxon>Oceanospirillales</taxon>
        <taxon>Halomonadaceae</taxon>
        <taxon>Halomonas</taxon>
    </lineage>
</organism>
<dbReference type="NCBIfam" id="NF037995">
    <property type="entry name" value="TRAP_S1"/>
    <property type="match status" value="1"/>
</dbReference>
<dbReference type="PANTHER" id="PTHR33376:SF4">
    <property type="entry name" value="SIALIC ACID-BINDING PERIPLASMIC PROTEIN SIAP"/>
    <property type="match status" value="1"/>
</dbReference>
<proteinExistence type="predicted"/>
<sequence length="394" mass="42999">MSPFKTPFFQDLDTTGEPSRPERRQFMGAVARYGFSAAVIGAVGGTLFSEQAMAQTSQEESERAAAAEVTLTMATGYTLGASRAYPIMQLNFKENLQNFTGGRLYVKLAPGGQLGAGGDLVSKVQNGTIAIAQHSISNLSPFAPEVDLINIPYWCGDNQRLVNLVTSKRWREVVHHKVEERGFKVLNYICIDPRTVAVRNGLRDGPVKTPEDIKGIKFRVPSSEILQKVYRLAGANPTPVAWGETTSAIQQGVADALDPSVQALLVFGFTDVLASISTIQSVPDAQVYTCNKKWFDAQSAAIQEGILQAADVTFRENLAKVPAARAYAYHQMRQAGVEIYSPTDDELAQWKAICGHQLPAWEDTKRELAGSLEVFDELLAATEVSNGYFVDNNS</sequence>
<dbReference type="AlphaFoldDB" id="A0A5R8MDT1"/>
<dbReference type="OrthoDB" id="9776801at2"/>
<dbReference type="CDD" id="cd13603">
    <property type="entry name" value="PBP2_TRAP_Siap_TeaA_like"/>
    <property type="match status" value="1"/>
</dbReference>
<dbReference type="Pfam" id="PF03480">
    <property type="entry name" value="DctP"/>
    <property type="match status" value="1"/>
</dbReference>
<dbReference type="Gene3D" id="3.40.190.170">
    <property type="entry name" value="Bacterial extracellular solute-binding protein, family 7"/>
    <property type="match status" value="1"/>
</dbReference>
<comment type="caution">
    <text evidence="3">The sequence shown here is derived from an EMBL/GenBank/DDBJ whole genome shotgun (WGS) entry which is preliminary data.</text>
</comment>
<name>A0A5R8MDT1_9GAMM</name>
<keyword evidence="1" id="KW-0732">Signal</keyword>
<evidence type="ECO:0000256" key="2">
    <source>
        <dbReference type="SAM" id="MobiDB-lite"/>
    </source>
</evidence>
<gene>
    <name evidence="3" type="ORF">FEI13_14560</name>
</gene>
<dbReference type="InterPro" id="IPR018389">
    <property type="entry name" value="DctP_fam"/>
</dbReference>
<dbReference type="Proteomes" id="UP000306973">
    <property type="component" value="Unassembled WGS sequence"/>
</dbReference>